<evidence type="ECO:0000313" key="3">
    <source>
        <dbReference type="Proteomes" id="UP000059680"/>
    </source>
</evidence>
<keyword evidence="4" id="KW-1267">Proteomics identification</keyword>
<dbReference type="Proteomes" id="UP000059680">
    <property type="component" value="Chromosome 3"/>
</dbReference>
<accession>A0A0P0VXG3</accession>
<reference evidence="2 3" key="2">
    <citation type="journal article" date="2013" name="Plant Cell Physiol.">
        <title>Rice Annotation Project Database (RAP-DB): an integrative and interactive database for rice genomics.</title>
        <authorList>
            <person name="Sakai H."/>
            <person name="Lee S.S."/>
            <person name="Tanaka T."/>
            <person name="Numa H."/>
            <person name="Kim J."/>
            <person name="Kawahara Y."/>
            <person name="Wakimoto H."/>
            <person name="Yang C.C."/>
            <person name="Iwamoto M."/>
            <person name="Abe T."/>
            <person name="Yamada Y."/>
            <person name="Muto A."/>
            <person name="Inokuchi H."/>
            <person name="Ikemura T."/>
            <person name="Matsumoto T."/>
            <person name="Sasaki T."/>
            <person name="Itoh T."/>
        </authorList>
    </citation>
    <scope>NUCLEOTIDE SEQUENCE [LARGE SCALE GENOMIC DNA]</scope>
    <source>
        <strain evidence="3">cv. Nipponbare</strain>
    </source>
</reference>
<dbReference type="InParanoid" id="A0A0P0VXG3"/>
<gene>
    <name evidence="2" type="ordered locus">Os03g0349200</name>
    <name evidence="2" type="ORF">OSNPB_030349200</name>
</gene>
<organism evidence="2 3">
    <name type="scientific">Oryza sativa subsp. japonica</name>
    <name type="common">Rice</name>
    <dbReference type="NCBI Taxonomy" id="39947"/>
    <lineage>
        <taxon>Eukaryota</taxon>
        <taxon>Viridiplantae</taxon>
        <taxon>Streptophyta</taxon>
        <taxon>Embryophyta</taxon>
        <taxon>Tracheophyta</taxon>
        <taxon>Spermatophyta</taxon>
        <taxon>Magnoliopsida</taxon>
        <taxon>Liliopsida</taxon>
        <taxon>Poales</taxon>
        <taxon>Poaceae</taxon>
        <taxon>BOP clade</taxon>
        <taxon>Oryzoideae</taxon>
        <taxon>Oryzeae</taxon>
        <taxon>Oryzinae</taxon>
        <taxon>Oryza</taxon>
        <taxon>Oryza sativa</taxon>
    </lineage>
</organism>
<evidence type="ECO:0000313" key="2">
    <source>
        <dbReference type="EMBL" id="BAS84187.1"/>
    </source>
</evidence>
<dbReference type="PaxDb" id="39947-A0A0P0VXG3"/>
<sequence length="130" mass="13815">MGCVHGRPSAPSPDHPQQPDPPPPPAVAAEKAAAEEEEEEEEEEKKPPKPARRERRARSSRSAAEAARLGLGGSFANRARGEQVAAGWPAWLSAVVGEAIDGWTPRRADSFEKIDKVRAPPALALAIVAS</sequence>
<keyword evidence="3" id="KW-1185">Reference proteome</keyword>
<proteinExistence type="evidence at protein level"/>
<protein>
    <submittedName>
        <fullName evidence="2">Os03g0349200 protein</fullName>
    </submittedName>
</protein>
<evidence type="ECO:0000256" key="1">
    <source>
        <dbReference type="SAM" id="MobiDB-lite"/>
    </source>
</evidence>
<name>A0A0P0VXG3_ORYSJ</name>
<feature type="region of interest" description="Disordered" evidence="1">
    <location>
        <begin position="1"/>
        <end position="76"/>
    </location>
</feature>
<feature type="compositionally biased region" description="Pro residues" evidence="1">
    <location>
        <begin position="10"/>
        <end position="26"/>
    </location>
</feature>
<dbReference type="Gramene" id="Os03t0349200-01">
    <property type="protein sequence ID" value="Os03t0349200-01"/>
    <property type="gene ID" value="Os03g0349200"/>
</dbReference>
<reference evidence="3" key="1">
    <citation type="journal article" date="2005" name="Nature">
        <title>The map-based sequence of the rice genome.</title>
        <authorList>
            <consortium name="International rice genome sequencing project (IRGSP)"/>
            <person name="Matsumoto T."/>
            <person name="Wu J."/>
            <person name="Kanamori H."/>
            <person name="Katayose Y."/>
            <person name="Fujisawa M."/>
            <person name="Namiki N."/>
            <person name="Mizuno H."/>
            <person name="Yamamoto K."/>
            <person name="Antonio B.A."/>
            <person name="Baba T."/>
            <person name="Sakata K."/>
            <person name="Nagamura Y."/>
            <person name="Aoki H."/>
            <person name="Arikawa K."/>
            <person name="Arita K."/>
            <person name="Bito T."/>
            <person name="Chiden Y."/>
            <person name="Fujitsuka N."/>
            <person name="Fukunaka R."/>
            <person name="Hamada M."/>
            <person name="Harada C."/>
            <person name="Hayashi A."/>
            <person name="Hijishita S."/>
            <person name="Honda M."/>
            <person name="Hosokawa S."/>
            <person name="Ichikawa Y."/>
            <person name="Idonuma A."/>
            <person name="Iijima M."/>
            <person name="Ikeda M."/>
            <person name="Ikeno M."/>
            <person name="Ito K."/>
            <person name="Ito S."/>
            <person name="Ito T."/>
            <person name="Ito Y."/>
            <person name="Ito Y."/>
            <person name="Iwabuchi A."/>
            <person name="Kamiya K."/>
            <person name="Karasawa W."/>
            <person name="Kurita K."/>
            <person name="Katagiri S."/>
            <person name="Kikuta A."/>
            <person name="Kobayashi H."/>
            <person name="Kobayashi N."/>
            <person name="Machita K."/>
            <person name="Maehara T."/>
            <person name="Masukawa M."/>
            <person name="Mizubayashi T."/>
            <person name="Mukai Y."/>
            <person name="Nagasaki H."/>
            <person name="Nagata Y."/>
            <person name="Naito S."/>
            <person name="Nakashima M."/>
            <person name="Nakama Y."/>
            <person name="Nakamichi Y."/>
            <person name="Nakamura M."/>
            <person name="Meguro A."/>
            <person name="Negishi M."/>
            <person name="Ohta I."/>
            <person name="Ohta T."/>
            <person name="Okamoto M."/>
            <person name="Ono N."/>
            <person name="Saji S."/>
            <person name="Sakaguchi M."/>
            <person name="Sakai K."/>
            <person name="Shibata M."/>
            <person name="Shimokawa T."/>
            <person name="Song J."/>
            <person name="Takazaki Y."/>
            <person name="Terasawa K."/>
            <person name="Tsugane M."/>
            <person name="Tsuji K."/>
            <person name="Ueda S."/>
            <person name="Waki K."/>
            <person name="Yamagata H."/>
            <person name="Yamamoto M."/>
            <person name="Yamamoto S."/>
            <person name="Yamane H."/>
            <person name="Yoshiki S."/>
            <person name="Yoshihara R."/>
            <person name="Yukawa K."/>
            <person name="Zhong H."/>
            <person name="Yano M."/>
            <person name="Yuan Q."/>
            <person name="Ouyang S."/>
            <person name="Liu J."/>
            <person name="Jones K.M."/>
            <person name="Gansberger K."/>
            <person name="Moffat K."/>
            <person name="Hill J."/>
            <person name="Bera J."/>
            <person name="Fadrosh D."/>
            <person name="Jin S."/>
            <person name="Johri S."/>
            <person name="Kim M."/>
            <person name="Overton L."/>
            <person name="Reardon M."/>
            <person name="Tsitrin T."/>
            <person name="Vuong H."/>
            <person name="Weaver B."/>
            <person name="Ciecko A."/>
            <person name="Tallon L."/>
            <person name="Jackson J."/>
            <person name="Pai G."/>
            <person name="Aken S.V."/>
            <person name="Utterback T."/>
            <person name="Reidmuller S."/>
            <person name="Feldblyum T."/>
            <person name="Hsiao J."/>
            <person name="Zismann V."/>
            <person name="Iobst S."/>
            <person name="de Vazeille A.R."/>
            <person name="Buell C.R."/>
            <person name="Ying K."/>
            <person name="Li Y."/>
            <person name="Lu T."/>
            <person name="Huang Y."/>
            <person name="Zhao Q."/>
            <person name="Feng Q."/>
            <person name="Zhang L."/>
            <person name="Zhu J."/>
            <person name="Weng Q."/>
            <person name="Mu J."/>
            <person name="Lu Y."/>
            <person name="Fan D."/>
            <person name="Liu Y."/>
            <person name="Guan J."/>
            <person name="Zhang Y."/>
            <person name="Yu S."/>
            <person name="Liu X."/>
            <person name="Zhang Y."/>
            <person name="Hong G."/>
            <person name="Han B."/>
            <person name="Choisne N."/>
            <person name="Demange N."/>
            <person name="Orjeda G."/>
            <person name="Samain S."/>
            <person name="Cattolico L."/>
            <person name="Pelletier E."/>
            <person name="Couloux A."/>
            <person name="Segurens B."/>
            <person name="Wincker P."/>
            <person name="D'Hont A."/>
            <person name="Scarpelli C."/>
            <person name="Weissenbach J."/>
            <person name="Salanoubat M."/>
            <person name="Quetier F."/>
            <person name="Yu Y."/>
            <person name="Kim H.R."/>
            <person name="Rambo T."/>
            <person name="Currie J."/>
            <person name="Collura K."/>
            <person name="Luo M."/>
            <person name="Yang T."/>
            <person name="Ammiraju J.S.S."/>
            <person name="Engler F."/>
            <person name="Soderlund C."/>
            <person name="Wing R.A."/>
            <person name="Palmer L.E."/>
            <person name="de la Bastide M."/>
            <person name="Spiegel L."/>
            <person name="Nascimento L."/>
            <person name="Zutavern T."/>
            <person name="O'Shaughnessy A."/>
            <person name="Dike S."/>
            <person name="Dedhia N."/>
            <person name="Preston R."/>
            <person name="Balija V."/>
            <person name="McCombie W.R."/>
            <person name="Chow T."/>
            <person name="Chen H."/>
            <person name="Chung M."/>
            <person name="Chen C."/>
            <person name="Shaw J."/>
            <person name="Wu H."/>
            <person name="Hsiao K."/>
            <person name="Chao Y."/>
            <person name="Chu M."/>
            <person name="Cheng C."/>
            <person name="Hour A."/>
            <person name="Lee P."/>
            <person name="Lin S."/>
            <person name="Lin Y."/>
            <person name="Liou J."/>
            <person name="Liu S."/>
            <person name="Hsing Y."/>
            <person name="Raghuvanshi S."/>
            <person name="Mohanty A."/>
            <person name="Bharti A.K."/>
            <person name="Gaur A."/>
            <person name="Gupta V."/>
            <person name="Kumar D."/>
            <person name="Ravi V."/>
            <person name="Vij S."/>
            <person name="Kapur A."/>
            <person name="Khurana P."/>
            <person name="Khurana P."/>
            <person name="Khurana J.P."/>
            <person name="Tyagi A.K."/>
            <person name="Gaikwad K."/>
            <person name="Singh A."/>
            <person name="Dalal V."/>
            <person name="Srivastava S."/>
            <person name="Dixit A."/>
            <person name="Pal A.K."/>
            <person name="Ghazi I.A."/>
            <person name="Yadav M."/>
            <person name="Pandit A."/>
            <person name="Bhargava A."/>
            <person name="Sureshbabu K."/>
            <person name="Batra K."/>
            <person name="Sharma T.R."/>
            <person name="Mohapatra T."/>
            <person name="Singh N.K."/>
            <person name="Messing J."/>
            <person name="Nelson A.B."/>
            <person name="Fuks G."/>
            <person name="Kavchok S."/>
            <person name="Keizer G."/>
            <person name="Linton E."/>
            <person name="Llaca V."/>
            <person name="Song R."/>
            <person name="Tanyolac B."/>
            <person name="Young S."/>
            <person name="Ho-Il K."/>
            <person name="Hahn J.H."/>
            <person name="Sangsakoo G."/>
            <person name="Vanavichit A."/>
            <person name="de Mattos Luiz.A.T."/>
            <person name="Zimmer P.D."/>
            <person name="Malone G."/>
            <person name="Dellagostin O."/>
            <person name="de Oliveira A.C."/>
            <person name="Bevan M."/>
            <person name="Bancroft I."/>
            <person name="Minx P."/>
            <person name="Cordum H."/>
            <person name="Wilson R."/>
            <person name="Cheng Z."/>
            <person name="Jin W."/>
            <person name="Jiang J."/>
            <person name="Leong S.A."/>
            <person name="Iwama H."/>
            <person name="Gojobori T."/>
            <person name="Itoh T."/>
            <person name="Niimura Y."/>
            <person name="Fujii Y."/>
            <person name="Habara T."/>
            <person name="Sakai H."/>
            <person name="Sato Y."/>
            <person name="Wilson G."/>
            <person name="Kumar K."/>
            <person name="McCouch S."/>
            <person name="Juretic N."/>
            <person name="Hoen D."/>
            <person name="Wright S."/>
            <person name="Bruskiewich R."/>
            <person name="Bureau T."/>
            <person name="Miyao A."/>
            <person name="Hirochika H."/>
            <person name="Nishikawa T."/>
            <person name="Kadowaki K."/>
            <person name="Sugiura M."/>
            <person name="Burr B."/>
            <person name="Sasaki T."/>
        </authorList>
    </citation>
    <scope>NUCLEOTIDE SEQUENCE [LARGE SCALE GENOMIC DNA]</scope>
    <source>
        <strain evidence="3">cv. Nipponbare</strain>
    </source>
</reference>
<dbReference type="AlphaFoldDB" id="A0A0P0VXG3"/>
<evidence type="ECO:0007829" key="4">
    <source>
        <dbReference type="PeptideAtlas" id="A0A0P0VXG3"/>
    </source>
</evidence>
<feature type="compositionally biased region" description="Basic residues" evidence="1">
    <location>
        <begin position="48"/>
        <end position="59"/>
    </location>
</feature>
<dbReference type="eggNOG" id="KOG0600">
    <property type="taxonomic scope" value="Eukaryota"/>
</dbReference>
<dbReference type="EMBL" id="AP014959">
    <property type="protein sequence ID" value="BAS84187.1"/>
    <property type="molecule type" value="Genomic_DNA"/>
</dbReference>
<dbReference type="STRING" id="39947.A0A0P0VXG3"/>
<reference evidence="2 3" key="3">
    <citation type="journal article" date="2013" name="Rice">
        <title>Improvement of the Oryza sativa Nipponbare reference genome using next generation sequence and optical map data.</title>
        <authorList>
            <person name="Kawahara Y."/>
            <person name="de la Bastide M."/>
            <person name="Hamilton J.P."/>
            <person name="Kanamori H."/>
            <person name="McCombie W.R."/>
            <person name="Ouyang S."/>
            <person name="Schwartz D.C."/>
            <person name="Tanaka T."/>
            <person name="Wu J."/>
            <person name="Zhou S."/>
            <person name="Childs K.L."/>
            <person name="Davidson R.M."/>
            <person name="Lin H."/>
            <person name="Quesada-Ocampo L."/>
            <person name="Vaillancourt B."/>
            <person name="Sakai H."/>
            <person name="Lee S.S."/>
            <person name="Kim J."/>
            <person name="Numa H."/>
            <person name="Itoh T."/>
            <person name="Buell C.R."/>
            <person name="Matsumoto T."/>
        </authorList>
    </citation>
    <scope>NUCLEOTIDE SEQUENCE [LARGE SCALE GENOMIC DNA]</scope>
    <source>
        <strain evidence="3">cv. Nipponbare</strain>
    </source>
</reference>